<dbReference type="EMBL" id="JAUEPT010000055">
    <property type="protein sequence ID" value="KAK0436396.1"/>
    <property type="molecule type" value="Genomic_DNA"/>
</dbReference>
<sequence>MAPLPSMSHLLSTLSISHRSFFESLKYLAHRLADVSSSTAFLINPACRLAGSFGKRTWATTNSFGFVLADARYSIRTGLEYKDFYRVFCNVVTQCRLARELVPAIEAQLIRDEALLISKLRGLYGQETFFRFTKHHLGLWSTRVDLLDDIPDIISSIWQSCLTIMECLDYIERYSRILLARFQDKGWVSRHRGLPELRWCLECVNDSVLQTLSGLRMESSWTDYLPSWVISYPVRFLNFISFTQAENLRNASHWNVLLRRARLGYLRRRAVPGWPV</sequence>
<proteinExistence type="predicted"/>
<dbReference type="AlphaFoldDB" id="A0AA39MIR7"/>
<evidence type="ECO:0000313" key="1">
    <source>
        <dbReference type="EMBL" id="KAK0436396.1"/>
    </source>
</evidence>
<keyword evidence="2" id="KW-1185">Reference proteome</keyword>
<name>A0AA39MIR7_9AGAR</name>
<reference evidence="1" key="1">
    <citation type="submission" date="2023-06" db="EMBL/GenBank/DDBJ databases">
        <authorList>
            <consortium name="Lawrence Berkeley National Laboratory"/>
            <person name="Ahrendt S."/>
            <person name="Sahu N."/>
            <person name="Indic B."/>
            <person name="Wong-Bajracharya J."/>
            <person name="Merenyi Z."/>
            <person name="Ke H.-M."/>
            <person name="Monk M."/>
            <person name="Kocsube S."/>
            <person name="Drula E."/>
            <person name="Lipzen A."/>
            <person name="Balint B."/>
            <person name="Henrissat B."/>
            <person name="Andreopoulos B."/>
            <person name="Martin F.M."/>
            <person name="Harder C.B."/>
            <person name="Rigling D."/>
            <person name="Ford K.L."/>
            <person name="Foster G.D."/>
            <person name="Pangilinan J."/>
            <person name="Papanicolaou A."/>
            <person name="Barry K."/>
            <person name="LaButti K."/>
            <person name="Viragh M."/>
            <person name="Koriabine M."/>
            <person name="Yan M."/>
            <person name="Riley R."/>
            <person name="Champramary S."/>
            <person name="Plett K.L."/>
            <person name="Tsai I.J."/>
            <person name="Slot J."/>
            <person name="Sipos G."/>
            <person name="Plett J."/>
            <person name="Nagy L.G."/>
            <person name="Grigoriev I.V."/>
        </authorList>
    </citation>
    <scope>NUCLEOTIDE SEQUENCE</scope>
    <source>
        <strain evidence="1">FPL87.14</strain>
    </source>
</reference>
<protein>
    <submittedName>
        <fullName evidence="1">Uncharacterized protein</fullName>
    </submittedName>
</protein>
<evidence type="ECO:0000313" key="2">
    <source>
        <dbReference type="Proteomes" id="UP001175226"/>
    </source>
</evidence>
<comment type="caution">
    <text evidence="1">The sequence shown here is derived from an EMBL/GenBank/DDBJ whole genome shotgun (WGS) entry which is preliminary data.</text>
</comment>
<gene>
    <name evidence="1" type="ORF">EV421DRAFT_1122218</name>
</gene>
<organism evidence="1 2">
    <name type="scientific">Armillaria borealis</name>
    <dbReference type="NCBI Taxonomy" id="47425"/>
    <lineage>
        <taxon>Eukaryota</taxon>
        <taxon>Fungi</taxon>
        <taxon>Dikarya</taxon>
        <taxon>Basidiomycota</taxon>
        <taxon>Agaricomycotina</taxon>
        <taxon>Agaricomycetes</taxon>
        <taxon>Agaricomycetidae</taxon>
        <taxon>Agaricales</taxon>
        <taxon>Marasmiineae</taxon>
        <taxon>Physalacriaceae</taxon>
        <taxon>Armillaria</taxon>
    </lineage>
</organism>
<dbReference type="Proteomes" id="UP001175226">
    <property type="component" value="Unassembled WGS sequence"/>
</dbReference>
<accession>A0AA39MIR7</accession>